<accession>A0AAD4KAM1</accession>
<keyword evidence="14" id="KW-1185">Reference proteome</keyword>
<proteinExistence type="inferred from homology"/>
<dbReference type="Proteomes" id="UP001200034">
    <property type="component" value="Unassembled WGS sequence"/>
</dbReference>
<evidence type="ECO:0000256" key="7">
    <source>
        <dbReference type="ARBA" id="ARBA00023145"/>
    </source>
</evidence>
<dbReference type="CDD" id="cd00190">
    <property type="entry name" value="Tryp_SPc"/>
    <property type="match status" value="1"/>
</dbReference>
<evidence type="ECO:0000259" key="12">
    <source>
        <dbReference type="PROSITE" id="PS50240"/>
    </source>
</evidence>
<evidence type="ECO:0000256" key="4">
    <source>
        <dbReference type="ARBA" id="ARBA00022729"/>
    </source>
</evidence>
<keyword evidence="7" id="KW-0865">Zymogen</keyword>
<dbReference type="GO" id="GO:0005576">
    <property type="term" value="C:extracellular region"/>
    <property type="evidence" value="ECO:0007669"/>
    <property type="project" value="UniProtKB-SubCell"/>
</dbReference>
<reference evidence="13" key="1">
    <citation type="journal article" date="2021" name="Mol. Ecol. Resour.">
        <title>Phylogenomic analyses of the genus Drosophila reveals genomic signals of climate adaptation.</title>
        <authorList>
            <person name="Li F."/>
            <person name="Rane R.V."/>
            <person name="Luria V."/>
            <person name="Xiong Z."/>
            <person name="Chen J."/>
            <person name="Li Z."/>
            <person name="Catullo R.A."/>
            <person name="Griffin P.C."/>
            <person name="Schiffer M."/>
            <person name="Pearce S."/>
            <person name="Lee S.F."/>
            <person name="McElroy K."/>
            <person name="Stocker A."/>
            <person name="Shirriffs J."/>
            <person name="Cockerell F."/>
            <person name="Coppin C."/>
            <person name="Sgro C.M."/>
            <person name="Karger A."/>
            <person name="Cain J.W."/>
            <person name="Weber J.A."/>
            <person name="Santpere G."/>
            <person name="Kirschner M.W."/>
            <person name="Hoffmann A.A."/>
            <person name="Oakeshott J.G."/>
            <person name="Zhang G."/>
        </authorList>
    </citation>
    <scope>NUCLEOTIDE SEQUENCE</scope>
    <source>
        <strain evidence="13">BGI-SZ-2011g</strain>
    </source>
</reference>
<evidence type="ECO:0000313" key="14">
    <source>
        <dbReference type="Proteomes" id="UP001200034"/>
    </source>
</evidence>
<keyword evidence="4 11" id="KW-0732">Signal</keyword>
<name>A0AAD4KAM1_9MUSC</name>
<dbReference type="PROSITE" id="PS00134">
    <property type="entry name" value="TRYPSIN_HIS"/>
    <property type="match status" value="1"/>
</dbReference>
<dbReference type="SUPFAM" id="SSF50494">
    <property type="entry name" value="Trypsin-like serine proteases"/>
    <property type="match status" value="1"/>
</dbReference>
<evidence type="ECO:0000256" key="10">
    <source>
        <dbReference type="ARBA" id="ARBA00038868"/>
    </source>
</evidence>
<dbReference type="PROSITE" id="PS50240">
    <property type="entry name" value="TRYPSIN_DOM"/>
    <property type="match status" value="1"/>
</dbReference>
<dbReference type="InterPro" id="IPR009003">
    <property type="entry name" value="Peptidase_S1_PA"/>
</dbReference>
<dbReference type="InterPro" id="IPR050430">
    <property type="entry name" value="Peptidase_S1"/>
</dbReference>
<feature type="domain" description="Peptidase S1" evidence="12">
    <location>
        <begin position="42"/>
        <end position="268"/>
    </location>
</feature>
<keyword evidence="8" id="KW-1015">Disulfide bond</keyword>
<dbReference type="InterPro" id="IPR001314">
    <property type="entry name" value="Peptidase_S1A"/>
</dbReference>
<keyword evidence="3" id="KW-0645">Protease</keyword>
<dbReference type="SMART" id="SM00020">
    <property type="entry name" value="Tryp_SPc"/>
    <property type="match status" value="1"/>
</dbReference>
<dbReference type="GO" id="GO:0004252">
    <property type="term" value="F:serine-type endopeptidase activity"/>
    <property type="evidence" value="ECO:0007669"/>
    <property type="project" value="UniProtKB-EC"/>
</dbReference>
<organism evidence="13 14">
    <name type="scientific">Drosophila rubida</name>
    <dbReference type="NCBI Taxonomy" id="30044"/>
    <lineage>
        <taxon>Eukaryota</taxon>
        <taxon>Metazoa</taxon>
        <taxon>Ecdysozoa</taxon>
        <taxon>Arthropoda</taxon>
        <taxon>Hexapoda</taxon>
        <taxon>Insecta</taxon>
        <taxon>Pterygota</taxon>
        <taxon>Neoptera</taxon>
        <taxon>Endopterygota</taxon>
        <taxon>Diptera</taxon>
        <taxon>Brachycera</taxon>
        <taxon>Muscomorpha</taxon>
        <taxon>Ephydroidea</taxon>
        <taxon>Drosophilidae</taxon>
        <taxon>Drosophila</taxon>
    </lineage>
</organism>
<keyword evidence="5" id="KW-0378">Hydrolase</keyword>
<evidence type="ECO:0000256" key="1">
    <source>
        <dbReference type="ARBA" id="ARBA00004239"/>
    </source>
</evidence>
<comment type="similarity">
    <text evidence="2">Belongs to the peptidase S1 family.</text>
</comment>
<evidence type="ECO:0000313" key="13">
    <source>
        <dbReference type="EMBL" id="KAH8387375.1"/>
    </source>
</evidence>
<dbReference type="InterPro" id="IPR018114">
    <property type="entry name" value="TRYPSIN_HIS"/>
</dbReference>
<evidence type="ECO:0000256" key="6">
    <source>
        <dbReference type="ARBA" id="ARBA00022825"/>
    </source>
</evidence>
<evidence type="ECO:0000256" key="5">
    <source>
        <dbReference type="ARBA" id="ARBA00022801"/>
    </source>
</evidence>
<evidence type="ECO:0000256" key="8">
    <source>
        <dbReference type="ARBA" id="ARBA00023157"/>
    </source>
</evidence>
<gene>
    <name evidence="13" type="ORF">KR093_006698</name>
</gene>
<evidence type="ECO:0000256" key="2">
    <source>
        <dbReference type="ARBA" id="ARBA00007664"/>
    </source>
</evidence>
<comment type="catalytic activity">
    <reaction evidence="9">
        <text>Preferential cleavage: Arg-|-Xaa, Lys-|-Xaa.</text>
        <dbReference type="EC" id="3.4.21.4"/>
    </reaction>
</comment>
<comment type="subcellular location">
    <subcellularLocation>
        <location evidence="1">Secreted</location>
        <location evidence="1">Extracellular space</location>
    </subcellularLocation>
</comment>
<comment type="caution">
    <text evidence="13">The sequence shown here is derived from an EMBL/GenBank/DDBJ whole genome shotgun (WGS) entry which is preliminary data.</text>
</comment>
<dbReference type="FunFam" id="2.40.10.10:FF:000034">
    <property type="entry name" value="Eupolytin"/>
    <property type="match status" value="1"/>
</dbReference>
<dbReference type="PANTHER" id="PTHR24276">
    <property type="entry name" value="POLYSERASE-RELATED"/>
    <property type="match status" value="1"/>
</dbReference>
<dbReference type="Gene3D" id="2.40.10.10">
    <property type="entry name" value="Trypsin-like serine proteases"/>
    <property type="match status" value="1"/>
</dbReference>
<dbReference type="PANTHER" id="PTHR24276:SF91">
    <property type="entry name" value="AT26814P-RELATED"/>
    <property type="match status" value="1"/>
</dbReference>
<feature type="signal peptide" evidence="11">
    <location>
        <begin position="1"/>
        <end position="34"/>
    </location>
</feature>
<keyword evidence="6" id="KW-0720">Serine protease</keyword>
<evidence type="ECO:0000256" key="11">
    <source>
        <dbReference type="SAM" id="SignalP"/>
    </source>
</evidence>
<evidence type="ECO:0000256" key="3">
    <source>
        <dbReference type="ARBA" id="ARBA00022670"/>
    </source>
</evidence>
<protein>
    <recommendedName>
        <fullName evidence="10">trypsin</fullName>
        <ecNumber evidence="10">3.4.21.4</ecNumber>
    </recommendedName>
</protein>
<feature type="chain" id="PRO_5042144914" description="trypsin" evidence="11">
    <location>
        <begin position="35"/>
        <end position="269"/>
    </location>
</feature>
<dbReference type="PRINTS" id="PR00722">
    <property type="entry name" value="CHYMOTRYPSIN"/>
</dbReference>
<sequence>CKANAGRSSVVSCGLSMLLQGILTVLLLAVACQAAPSLEGRVVGGVDATKGQFPHQISLRNRGSHSCGGSILSSYWVLTAAHCVTNTNDNGTIEVYPASNLNIRAGSNDRLSGGVLVQVVEIIVHEDYGNFLNDLAVLRVEKPFIFSDNIQPISLPSENTPADADIIISGWGRLTHGGDLPRYLQWNTLTSISLDKCQELIKYGYPSMLCLLHPADNGACNGDSGGPAHYKGEVVGIAGFVYGGCGNVYPDGYARVYHFNDWIKAHTDL</sequence>
<dbReference type="EC" id="3.4.21.4" evidence="10"/>
<dbReference type="InterPro" id="IPR001254">
    <property type="entry name" value="Trypsin_dom"/>
</dbReference>
<dbReference type="GO" id="GO:0006508">
    <property type="term" value="P:proteolysis"/>
    <property type="evidence" value="ECO:0007669"/>
    <property type="project" value="UniProtKB-KW"/>
</dbReference>
<dbReference type="Pfam" id="PF00089">
    <property type="entry name" value="Trypsin"/>
    <property type="match status" value="1"/>
</dbReference>
<feature type="non-terminal residue" evidence="13">
    <location>
        <position position="1"/>
    </location>
</feature>
<dbReference type="InterPro" id="IPR043504">
    <property type="entry name" value="Peptidase_S1_PA_chymotrypsin"/>
</dbReference>
<dbReference type="AlphaFoldDB" id="A0AAD4KAM1"/>
<evidence type="ECO:0000256" key="9">
    <source>
        <dbReference type="ARBA" id="ARBA00036320"/>
    </source>
</evidence>
<dbReference type="EMBL" id="JAJJHW010000095">
    <property type="protein sequence ID" value="KAH8387375.1"/>
    <property type="molecule type" value="Genomic_DNA"/>
</dbReference>